<proteinExistence type="predicted"/>
<dbReference type="AlphaFoldDB" id="A0A4C1WRQ2"/>
<evidence type="ECO:0000313" key="1">
    <source>
        <dbReference type="EMBL" id="GBP52989.1"/>
    </source>
</evidence>
<comment type="caution">
    <text evidence="1">The sequence shown here is derived from an EMBL/GenBank/DDBJ whole genome shotgun (WGS) entry which is preliminary data.</text>
</comment>
<keyword evidence="2" id="KW-1185">Reference proteome</keyword>
<dbReference type="Proteomes" id="UP000299102">
    <property type="component" value="Unassembled WGS sequence"/>
</dbReference>
<gene>
    <name evidence="1" type="ORF">EVAR_97584_1</name>
</gene>
<name>A0A4C1WRQ2_EUMVA</name>
<protein>
    <submittedName>
        <fullName evidence="1">Uncharacterized protein</fullName>
    </submittedName>
</protein>
<dbReference type="EMBL" id="BGZK01000613">
    <property type="protein sequence ID" value="GBP52989.1"/>
    <property type="molecule type" value="Genomic_DNA"/>
</dbReference>
<reference evidence="1 2" key="1">
    <citation type="journal article" date="2019" name="Commun. Biol.">
        <title>The bagworm genome reveals a unique fibroin gene that provides high tensile strength.</title>
        <authorList>
            <person name="Kono N."/>
            <person name="Nakamura H."/>
            <person name="Ohtoshi R."/>
            <person name="Tomita M."/>
            <person name="Numata K."/>
            <person name="Arakawa K."/>
        </authorList>
    </citation>
    <scope>NUCLEOTIDE SEQUENCE [LARGE SCALE GENOMIC DNA]</scope>
</reference>
<organism evidence="1 2">
    <name type="scientific">Eumeta variegata</name>
    <name type="common">Bagworm moth</name>
    <name type="synonym">Eumeta japonica</name>
    <dbReference type="NCBI Taxonomy" id="151549"/>
    <lineage>
        <taxon>Eukaryota</taxon>
        <taxon>Metazoa</taxon>
        <taxon>Ecdysozoa</taxon>
        <taxon>Arthropoda</taxon>
        <taxon>Hexapoda</taxon>
        <taxon>Insecta</taxon>
        <taxon>Pterygota</taxon>
        <taxon>Neoptera</taxon>
        <taxon>Endopterygota</taxon>
        <taxon>Lepidoptera</taxon>
        <taxon>Glossata</taxon>
        <taxon>Ditrysia</taxon>
        <taxon>Tineoidea</taxon>
        <taxon>Psychidae</taxon>
        <taxon>Oiketicinae</taxon>
        <taxon>Eumeta</taxon>
    </lineage>
</organism>
<accession>A0A4C1WRQ2</accession>
<evidence type="ECO:0000313" key="2">
    <source>
        <dbReference type="Proteomes" id="UP000299102"/>
    </source>
</evidence>
<sequence length="104" mass="12100">MKPRQLKITRSDFELQVIRKSAILKHFLYLMLEVHDPSYDSDNCLTAPLPWPKLATFPSLGPLGQGEVVVWYDHVIFQRMRKFKVIPRTDCHLLTDGLKHGNEI</sequence>